<accession>B0XCP6</accession>
<gene>
    <name evidence="2" type="primary">6050897</name>
    <name evidence="1" type="ORF">CpipJ_CPIJ016570</name>
</gene>
<dbReference type="KEGG" id="cqu:CpipJ_CPIJ016570"/>
<reference evidence="2" key="2">
    <citation type="submission" date="2021-02" db="UniProtKB">
        <authorList>
            <consortium name="EnsemblMetazoa"/>
        </authorList>
    </citation>
    <scope>IDENTIFICATION</scope>
    <source>
        <strain evidence="2">JHB</strain>
    </source>
</reference>
<dbReference type="OrthoDB" id="6626363at2759"/>
<dbReference type="AlphaFoldDB" id="B0XCP6"/>
<dbReference type="Proteomes" id="UP000002320">
    <property type="component" value="Unassembled WGS sequence"/>
</dbReference>
<sequence length="543" mass="61759">MELGSWAKPVNNRKRKAVDDTDFAIENVMNEGDTLDCDTKHIKTPKINIITKNVAAAFDRTSTSSRSAEIILSALIVDKHLKHEDKSCYAIKATFNPNVPITLHWDGKLLPDGNGSRVERLPVVVTGAGVSKILDIPVLSSGTADAQTEVIHQTVQEWDLVDNIAAMSFDTTSVNSGVKNGIIVQLPKIMNKPLLALACRKHVSELILKAIYEVNGGKAKSSQLDDFLEFKKKFKEIDQEDFQTYADLTVTNPKDMTWRNDVLNFCLSHLNEKQTRGDYEELLELTVIFLGGKPRKGIRFRKPGCLSRARWMARAIYSMKMFMLKGFHKYMADLSFLTHLENVTLFIAQFYVRFWFQTANAPAAPRLDLSLFKDISAFHDDKYINAARKTIKNHLWYLSQVNVALAFFDPGVDAEEKTEMVRALKHHSTRTKHSKMTSSYKASQINDNSTLKDFIGAETSCFFEILKLNRSFMDTTTPAEWSTNPEYQEAAERVKGLNVVNDVAERAVKLITDYHDKITTDSEQQQYLTQVIEWHRQRHPLKK</sequence>
<protein>
    <submittedName>
        <fullName evidence="1 2">Uncharacterized protein</fullName>
    </submittedName>
</protein>
<dbReference type="HOGENOM" id="CLU_014733_2_0_1"/>
<dbReference type="VEuPathDB" id="VectorBase:CQUJHB005661"/>
<organism>
    <name type="scientific">Culex quinquefasciatus</name>
    <name type="common">Southern house mosquito</name>
    <name type="synonym">Culex pungens</name>
    <dbReference type="NCBI Taxonomy" id="7176"/>
    <lineage>
        <taxon>Eukaryota</taxon>
        <taxon>Metazoa</taxon>
        <taxon>Ecdysozoa</taxon>
        <taxon>Arthropoda</taxon>
        <taxon>Hexapoda</taxon>
        <taxon>Insecta</taxon>
        <taxon>Pterygota</taxon>
        <taxon>Neoptera</taxon>
        <taxon>Endopterygota</taxon>
        <taxon>Diptera</taxon>
        <taxon>Nematocera</taxon>
        <taxon>Culicoidea</taxon>
        <taxon>Culicidae</taxon>
        <taxon>Culicinae</taxon>
        <taxon>Culicini</taxon>
        <taxon>Culex</taxon>
        <taxon>Culex</taxon>
    </lineage>
</organism>
<evidence type="ECO:0000313" key="3">
    <source>
        <dbReference type="Proteomes" id="UP000002320"/>
    </source>
</evidence>
<dbReference type="InParanoid" id="B0XCP6"/>
<name>B0XCP6_CULQU</name>
<dbReference type="eggNOG" id="ENOG502RZ3S">
    <property type="taxonomic scope" value="Eukaryota"/>
</dbReference>
<dbReference type="EnsemblMetazoa" id="CPIJ016570-RA">
    <property type="protein sequence ID" value="CPIJ016570-PA"/>
    <property type="gene ID" value="CPIJ016570"/>
</dbReference>
<dbReference type="VEuPathDB" id="VectorBase:CPIJ016570"/>
<dbReference type="PANTHER" id="PTHR46113">
    <property type="entry name" value="SNAC DOMAIN-CONTAINING PROTEIN"/>
    <property type="match status" value="1"/>
</dbReference>
<proteinExistence type="predicted"/>
<dbReference type="OMA" id="NCEHTIM"/>
<keyword evidence="3" id="KW-1185">Reference proteome</keyword>
<reference evidence="1" key="1">
    <citation type="submission" date="2007-03" db="EMBL/GenBank/DDBJ databases">
        <title>Annotation of Culex pipiens quinquefasciatus.</title>
        <authorList>
            <consortium name="The Broad Institute Genome Sequencing Platform"/>
            <person name="Atkinson P.W."/>
            <person name="Hemingway J."/>
            <person name="Christensen B.M."/>
            <person name="Higgs S."/>
            <person name="Kodira C."/>
            <person name="Hannick L."/>
            <person name="Megy K."/>
            <person name="O'Leary S."/>
            <person name="Pearson M."/>
            <person name="Haas B.J."/>
            <person name="Mauceli E."/>
            <person name="Wortman J.R."/>
            <person name="Lee N.H."/>
            <person name="Guigo R."/>
            <person name="Stanke M."/>
            <person name="Alvarado L."/>
            <person name="Amedeo P."/>
            <person name="Antoine C.H."/>
            <person name="Arensburger P."/>
            <person name="Bidwell S.L."/>
            <person name="Crawford M."/>
            <person name="Camaro F."/>
            <person name="Devon K."/>
            <person name="Engels R."/>
            <person name="Hammond M."/>
            <person name="Howarth C."/>
            <person name="Koehrsen M."/>
            <person name="Lawson D."/>
            <person name="Montgomery P."/>
            <person name="Nene V."/>
            <person name="Nusbaum C."/>
            <person name="Puiu D."/>
            <person name="Romero-Severson J."/>
            <person name="Severson D.W."/>
            <person name="Shumway M."/>
            <person name="Sisk P."/>
            <person name="Stolte C."/>
            <person name="Zeng Q."/>
            <person name="Eisenstadt E."/>
            <person name="Fraser-Liggett C."/>
            <person name="Strausberg R."/>
            <person name="Galagan J."/>
            <person name="Birren B."/>
            <person name="Collins F.H."/>
        </authorList>
    </citation>
    <scope>NUCLEOTIDE SEQUENCE [LARGE SCALE GENOMIC DNA]</scope>
    <source>
        <strain evidence="1">JHB</strain>
    </source>
</reference>
<dbReference type="EMBL" id="DS232708">
    <property type="protein sequence ID" value="EDS44942.1"/>
    <property type="molecule type" value="Genomic_DNA"/>
</dbReference>
<dbReference type="PANTHER" id="PTHR46113:SF1">
    <property type="entry name" value="PEPTIDASE M17 LEUCYL AMINOPEPTIDASE N-TERMINAL DOMAIN-CONTAINING PROTEIN"/>
    <property type="match status" value="1"/>
</dbReference>
<evidence type="ECO:0000313" key="2">
    <source>
        <dbReference type="EnsemblMetazoa" id="CPIJ016570-PA"/>
    </source>
</evidence>
<evidence type="ECO:0000313" key="1">
    <source>
        <dbReference type="EMBL" id="EDS44942.1"/>
    </source>
</evidence>